<accession>A0ABW3IPM5</accession>
<dbReference type="Gene3D" id="2.80.10.50">
    <property type="match status" value="1"/>
</dbReference>
<organism evidence="1 2">
    <name type="scientific">Tropicimonas aquimaris</name>
    <dbReference type="NCBI Taxonomy" id="914152"/>
    <lineage>
        <taxon>Bacteria</taxon>
        <taxon>Pseudomonadati</taxon>
        <taxon>Pseudomonadota</taxon>
        <taxon>Alphaproteobacteria</taxon>
        <taxon>Rhodobacterales</taxon>
        <taxon>Roseobacteraceae</taxon>
        <taxon>Tropicimonas</taxon>
    </lineage>
</organism>
<dbReference type="EMBL" id="JBHTJT010000011">
    <property type="protein sequence ID" value="MFD0980062.1"/>
    <property type="molecule type" value="Genomic_DNA"/>
</dbReference>
<evidence type="ECO:0000313" key="1">
    <source>
        <dbReference type="EMBL" id="MFD0980062.1"/>
    </source>
</evidence>
<sequence>MKRPKDHINPMLIRSLSITAVLLCLLSPVLAEQVEITLVDDLDGDLNSYCLDISGPQEQAAIDGGLQAHTCYSYQGALGVDQIFASERLAENVLYMPEFDVCATATGLDAGATLGLAACADSVAQKIALTAEGKLSPVDAPGMCYTAGAETRLGRGGTSRHQIKSLTLEPCSDDLAAFQTWRARSSDD</sequence>
<dbReference type="RefSeq" id="WP_386074397.1">
    <property type="nucleotide sequence ID" value="NZ_JBHTJT010000011.1"/>
</dbReference>
<evidence type="ECO:0008006" key="3">
    <source>
        <dbReference type="Google" id="ProtNLM"/>
    </source>
</evidence>
<comment type="caution">
    <text evidence="1">The sequence shown here is derived from an EMBL/GenBank/DDBJ whole genome shotgun (WGS) entry which is preliminary data.</text>
</comment>
<reference evidence="2" key="1">
    <citation type="journal article" date="2019" name="Int. J. Syst. Evol. Microbiol.">
        <title>The Global Catalogue of Microorganisms (GCM) 10K type strain sequencing project: providing services to taxonomists for standard genome sequencing and annotation.</title>
        <authorList>
            <consortium name="The Broad Institute Genomics Platform"/>
            <consortium name="The Broad Institute Genome Sequencing Center for Infectious Disease"/>
            <person name="Wu L."/>
            <person name="Ma J."/>
        </authorList>
    </citation>
    <scope>NUCLEOTIDE SEQUENCE [LARGE SCALE GENOMIC DNA]</scope>
    <source>
        <strain evidence="2">CCUG 60524</strain>
    </source>
</reference>
<gene>
    <name evidence="1" type="ORF">ACFQ2S_10405</name>
</gene>
<dbReference type="PROSITE" id="PS50231">
    <property type="entry name" value="RICIN_B_LECTIN"/>
    <property type="match status" value="1"/>
</dbReference>
<proteinExistence type="predicted"/>
<protein>
    <recommendedName>
        <fullName evidence="3">Ricin-type beta-trefoil lectin domain protein</fullName>
    </recommendedName>
</protein>
<evidence type="ECO:0000313" key="2">
    <source>
        <dbReference type="Proteomes" id="UP001597108"/>
    </source>
</evidence>
<dbReference type="Proteomes" id="UP001597108">
    <property type="component" value="Unassembled WGS sequence"/>
</dbReference>
<name>A0ABW3IPM5_9RHOB</name>
<keyword evidence="2" id="KW-1185">Reference proteome</keyword>